<dbReference type="GO" id="GO:0051879">
    <property type="term" value="F:Hsp90 protein binding"/>
    <property type="evidence" value="ECO:0007669"/>
    <property type="project" value="TreeGrafter"/>
</dbReference>
<organism evidence="2 3">
    <name type="scientific">Cyphellophora attinorum</name>
    <dbReference type="NCBI Taxonomy" id="1664694"/>
    <lineage>
        <taxon>Eukaryota</taxon>
        <taxon>Fungi</taxon>
        <taxon>Dikarya</taxon>
        <taxon>Ascomycota</taxon>
        <taxon>Pezizomycotina</taxon>
        <taxon>Eurotiomycetes</taxon>
        <taxon>Chaetothyriomycetidae</taxon>
        <taxon>Chaetothyriales</taxon>
        <taxon>Cyphellophoraceae</taxon>
        <taxon>Cyphellophora</taxon>
    </lineage>
</organism>
<dbReference type="PROSITE" id="PS50005">
    <property type="entry name" value="TPR"/>
    <property type="match status" value="1"/>
</dbReference>
<keyword evidence="1" id="KW-0802">TPR repeat</keyword>
<feature type="repeat" description="TPR" evidence="1">
    <location>
        <begin position="168"/>
        <end position="201"/>
    </location>
</feature>
<evidence type="ECO:0000256" key="1">
    <source>
        <dbReference type="PROSITE-ProRule" id="PRU00339"/>
    </source>
</evidence>
<dbReference type="GO" id="GO:0005634">
    <property type="term" value="C:nucleus"/>
    <property type="evidence" value="ECO:0007669"/>
    <property type="project" value="TreeGrafter"/>
</dbReference>
<proteinExistence type="predicted"/>
<dbReference type="Proteomes" id="UP000038010">
    <property type="component" value="Unassembled WGS sequence"/>
</dbReference>
<dbReference type="PANTHER" id="PTHR46035">
    <property type="entry name" value="TETRATRICOPEPTIDE REPEAT PROTEIN 4"/>
    <property type="match status" value="1"/>
</dbReference>
<dbReference type="GO" id="GO:0005829">
    <property type="term" value="C:cytosol"/>
    <property type="evidence" value="ECO:0007669"/>
    <property type="project" value="TreeGrafter"/>
</dbReference>
<keyword evidence="3" id="KW-1185">Reference proteome</keyword>
<dbReference type="RefSeq" id="XP_018003434.1">
    <property type="nucleotide sequence ID" value="XM_018147504.1"/>
</dbReference>
<name>A0A0N0NQ42_9EURO</name>
<dbReference type="STRING" id="1664694.A0A0N0NQ42"/>
<dbReference type="GO" id="GO:0006457">
    <property type="term" value="P:protein folding"/>
    <property type="evidence" value="ECO:0007669"/>
    <property type="project" value="TreeGrafter"/>
</dbReference>
<comment type="caution">
    <text evidence="2">The sequence shown here is derived from an EMBL/GenBank/DDBJ whole genome shotgun (WGS) entry which is preliminary data.</text>
</comment>
<gene>
    <name evidence="2" type="ORF">AB675_7157</name>
</gene>
<dbReference type="VEuPathDB" id="FungiDB:AB675_7157"/>
<dbReference type="OrthoDB" id="433738at2759"/>
<protein>
    <submittedName>
        <fullName evidence="2">Uncharacterized protein</fullName>
    </submittedName>
</protein>
<dbReference type="InterPro" id="IPR019734">
    <property type="entry name" value="TPR_rpt"/>
</dbReference>
<dbReference type="InterPro" id="IPR011990">
    <property type="entry name" value="TPR-like_helical_dom_sf"/>
</dbReference>
<evidence type="ECO:0000313" key="3">
    <source>
        <dbReference type="Proteomes" id="UP000038010"/>
    </source>
</evidence>
<evidence type="ECO:0000313" key="2">
    <source>
        <dbReference type="EMBL" id="KPI43471.1"/>
    </source>
</evidence>
<dbReference type="Gene3D" id="1.25.40.10">
    <property type="entry name" value="Tetratricopeptide repeat domain"/>
    <property type="match status" value="1"/>
</dbReference>
<sequence>MAAAEDPLNTYTHLPIYLDPSTKTIHPQSPTSSSDPLLTTITRINDLHTSFKSLDTPNSVPPPPLPLNPKRTANINKLRESAAASARKGNNTEAARLLTFALDMAAGRPDWEPVGLKREELAVCYLARAGAHAEIGEWVDARRDAQCSVECKAGPTVTPQGQRVMGNPKAFLIAGKSLLEMGRTEEAVQWLERAIEVEGTQQEDCKFLVKMLEEAREKLTREEAA</sequence>
<dbReference type="EMBL" id="LFJN01000005">
    <property type="protein sequence ID" value="KPI43471.1"/>
    <property type="molecule type" value="Genomic_DNA"/>
</dbReference>
<dbReference type="GeneID" id="28739384"/>
<dbReference type="SUPFAM" id="SSF48452">
    <property type="entry name" value="TPR-like"/>
    <property type="match status" value="1"/>
</dbReference>
<dbReference type="AlphaFoldDB" id="A0A0N0NQ42"/>
<accession>A0A0N0NQ42</accession>
<reference evidence="2 3" key="1">
    <citation type="submission" date="2015-06" db="EMBL/GenBank/DDBJ databases">
        <title>Draft genome of the ant-associated black yeast Phialophora attae CBS 131958.</title>
        <authorList>
            <person name="Moreno L.F."/>
            <person name="Stielow B.J."/>
            <person name="de Hoog S."/>
            <person name="Vicente V.A."/>
            <person name="Weiss V.A."/>
            <person name="de Vries M."/>
            <person name="Cruz L.M."/>
            <person name="Souza E.M."/>
        </authorList>
    </citation>
    <scope>NUCLEOTIDE SEQUENCE [LARGE SCALE GENOMIC DNA]</scope>
    <source>
        <strain evidence="2 3">CBS 131958</strain>
    </source>
</reference>
<dbReference type="GO" id="GO:0030544">
    <property type="term" value="F:Hsp70 protein binding"/>
    <property type="evidence" value="ECO:0007669"/>
    <property type="project" value="TreeGrafter"/>
</dbReference>
<dbReference type="PANTHER" id="PTHR46035:SF3">
    <property type="entry name" value="TRANSLOCATION PROTEIN SEC72"/>
    <property type="match status" value="1"/>
</dbReference>